<protein>
    <submittedName>
        <fullName evidence="1">Uncharacterized protein</fullName>
    </submittedName>
</protein>
<evidence type="ECO:0000313" key="2">
    <source>
        <dbReference type="Proteomes" id="UP001359559"/>
    </source>
</evidence>
<dbReference type="AlphaFoldDB" id="A0AAN9J770"/>
<accession>A0AAN9J770</accession>
<evidence type="ECO:0000313" key="1">
    <source>
        <dbReference type="EMBL" id="KAK7292786.1"/>
    </source>
</evidence>
<dbReference type="Proteomes" id="UP001359559">
    <property type="component" value="Unassembled WGS sequence"/>
</dbReference>
<comment type="caution">
    <text evidence="1">The sequence shown here is derived from an EMBL/GenBank/DDBJ whole genome shotgun (WGS) entry which is preliminary data.</text>
</comment>
<dbReference type="EMBL" id="JAYKXN010000004">
    <property type="protein sequence ID" value="KAK7292786.1"/>
    <property type="molecule type" value="Genomic_DNA"/>
</dbReference>
<proteinExistence type="predicted"/>
<organism evidence="1 2">
    <name type="scientific">Clitoria ternatea</name>
    <name type="common">Butterfly pea</name>
    <dbReference type="NCBI Taxonomy" id="43366"/>
    <lineage>
        <taxon>Eukaryota</taxon>
        <taxon>Viridiplantae</taxon>
        <taxon>Streptophyta</taxon>
        <taxon>Embryophyta</taxon>
        <taxon>Tracheophyta</taxon>
        <taxon>Spermatophyta</taxon>
        <taxon>Magnoliopsida</taxon>
        <taxon>eudicotyledons</taxon>
        <taxon>Gunneridae</taxon>
        <taxon>Pentapetalae</taxon>
        <taxon>rosids</taxon>
        <taxon>fabids</taxon>
        <taxon>Fabales</taxon>
        <taxon>Fabaceae</taxon>
        <taxon>Papilionoideae</taxon>
        <taxon>50 kb inversion clade</taxon>
        <taxon>NPAAA clade</taxon>
        <taxon>indigoferoid/millettioid clade</taxon>
        <taxon>Phaseoleae</taxon>
        <taxon>Clitoria</taxon>
    </lineage>
</organism>
<reference evidence="1 2" key="1">
    <citation type="submission" date="2024-01" db="EMBL/GenBank/DDBJ databases">
        <title>The genomes of 5 underutilized Papilionoideae crops provide insights into root nodulation and disease resistance.</title>
        <authorList>
            <person name="Yuan L."/>
        </authorList>
    </citation>
    <scope>NUCLEOTIDE SEQUENCE [LARGE SCALE GENOMIC DNA]</scope>
    <source>
        <strain evidence="1">LY-2023</strain>
        <tissue evidence="1">Leaf</tissue>
    </source>
</reference>
<sequence length="78" mass="9474">MICIRNICLFFFYTCIKKRKYFVSIKLEIRKTIYLFALILRCISVYKSFNVENNKRMCKSLRKKPIITSVSEFDYLII</sequence>
<keyword evidence="2" id="KW-1185">Reference proteome</keyword>
<name>A0AAN9J770_CLITE</name>
<gene>
    <name evidence="1" type="ORF">RJT34_15639</name>
</gene>